<dbReference type="InterPro" id="IPR006311">
    <property type="entry name" value="TAT_signal"/>
</dbReference>
<accession>A0AA41Q462</accession>
<dbReference type="SUPFAM" id="SSF82171">
    <property type="entry name" value="DPP6 N-terminal domain-like"/>
    <property type="match status" value="1"/>
</dbReference>
<dbReference type="InterPro" id="IPR008557">
    <property type="entry name" value="PhoX"/>
</dbReference>
<dbReference type="Pfam" id="PF05787">
    <property type="entry name" value="PhoX"/>
    <property type="match status" value="1"/>
</dbReference>
<reference evidence="2" key="1">
    <citation type="submission" date="2022-01" db="EMBL/GenBank/DDBJ databases">
        <title>Genome-Based Taxonomic Classification of the Phylum Actinobacteria.</title>
        <authorList>
            <person name="Gao Y."/>
        </authorList>
    </citation>
    <scope>NUCLEOTIDE SEQUENCE</scope>
    <source>
        <strain evidence="2">KLBMP 8922</strain>
    </source>
</reference>
<dbReference type="PANTHER" id="PTHR35399:SF4">
    <property type="entry name" value="MEMBRANE PROTEIN"/>
    <property type="match status" value="1"/>
</dbReference>
<dbReference type="PANTHER" id="PTHR35399">
    <property type="entry name" value="SLR8030 PROTEIN"/>
    <property type="match status" value="1"/>
</dbReference>
<sequence>MDRRRFLSRSAAVAAGTAVVGGPFQGLAAGTAHAGTNRAPGADAARGRPGAGGYGPLLPTPDERDGAVRLHLPEGFRYRSFNEAGSPMSDGTPTPGKHDGMASFRGRRGKTVLVRNHEVNGPVGAFGNAAEAYDPACGGGTTTAIVDRYGNVEWSGVSLNGTQMNCSGGPMPWGSWVTCEETVNGPDVGPDFTGQPNTKLTQKHGYLFEVPSDGTSSRVPIRSAGRFAHESAVFDPITGAVYMTEDNFGFASGFYRYLPPVTPWIGGKLRDGGRLQMLAVKKRPNLDLSAGQQPGAAYDITWVDIDDPDPAFAPGTTNDQAIQAVGNQGRAKGAALFSRLEGAYYQRGVVYFVSTQGGATPAGDTAPDGFGDGRGQVWAYNTVTRRLRLVFESPGSAKLDLPDNVTVSPRGTLVLCEDGDGDNFLRGLTVDGRIFDLARMEPVAGDAGAEFAGSTFGPDGHTLYVNIQSRKGMSIAVWGPWHKGGF</sequence>
<evidence type="ECO:0000313" key="2">
    <source>
        <dbReference type="EMBL" id="MCF2530109.1"/>
    </source>
</evidence>
<keyword evidence="3" id="KW-1185">Reference proteome</keyword>
<dbReference type="RefSeq" id="WP_235054778.1">
    <property type="nucleotide sequence ID" value="NZ_JAKFHA010000014.1"/>
</dbReference>
<feature type="region of interest" description="Disordered" evidence="1">
    <location>
        <begin position="35"/>
        <end position="62"/>
    </location>
</feature>
<feature type="compositionally biased region" description="Low complexity" evidence="1">
    <location>
        <begin position="38"/>
        <end position="48"/>
    </location>
</feature>
<dbReference type="EMBL" id="JAKFHA010000014">
    <property type="protein sequence ID" value="MCF2530109.1"/>
    <property type="molecule type" value="Genomic_DNA"/>
</dbReference>
<name>A0AA41Q462_9ACTN</name>
<dbReference type="AlphaFoldDB" id="A0AA41Q462"/>
<dbReference type="Proteomes" id="UP001165378">
    <property type="component" value="Unassembled WGS sequence"/>
</dbReference>
<dbReference type="PROSITE" id="PS51318">
    <property type="entry name" value="TAT"/>
    <property type="match status" value="1"/>
</dbReference>
<proteinExistence type="predicted"/>
<evidence type="ECO:0000313" key="3">
    <source>
        <dbReference type="Proteomes" id="UP001165378"/>
    </source>
</evidence>
<organism evidence="2 3">
    <name type="scientific">Yinghuangia soli</name>
    <dbReference type="NCBI Taxonomy" id="2908204"/>
    <lineage>
        <taxon>Bacteria</taxon>
        <taxon>Bacillati</taxon>
        <taxon>Actinomycetota</taxon>
        <taxon>Actinomycetes</taxon>
        <taxon>Kitasatosporales</taxon>
        <taxon>Streptomycetaceae</taxon>
        <taxon>Yinghuangia</taxon>
    </lineage>
</organism>
<protein>
    <submittedName>
        <fullName evidence="2">PhoX family protein</fullName>
    </submittedName>
</protein>
<evidence type="ECO:0000256" key="1">
    <source>
        <dbReference type="SAM" id="MobiDB-lite"/>
    </source>
</evidence>
<gene>
    <name evidence="2" type="ORF">LZ495_23200</name>
</gene>
<comment type="caution">
    <text evidence="2">The sequence shown here is derived from an EMBL/GenBank/DDBJ whole genome shotgun (WGS) entry which is preliminary data.</text>
</comment>